<dbReference type="Pfam" id="PF05559">
    <property type="entry name" value="DUF763"/>
    <property type="match status" value="1"/>
</dbReference>
<organism evidence="1 2">
    <name type="scientific">Candidatus Curtissbacteria bacterium RIFCSPHIGHO2_02_FULL_42_15</name>
    <dbReference type="NCBI Taxonomy" id="1797716"/>
    <lineage>
        <taxon>Bacteria</taxon>
        <taxon>Candidatus Curtissiibacteriota</taxon>
    </lineage>
</organism>
<dbReference type="PANTHER" id="PTHR38597">
    <property type="entry name" value="BLL3834 PROTEIN"/>
    <property type="match status" value="1"/>
</dbReference>
<comment type="caution">
    <text evidence="1">The sequence shown here is derived from an EMBL/GenBank/DDBJ whole genome shotgun (WGS) entry which is preliminary data.</text>
</comment>
<dbReference type="Proteomes" id="UP000177124">
    <property type="component" value="Unassembled WGS sequence"/>
</dbReference>
<dbReference type="EMBL" id="MFBF01000018">
    <property type="protein sequence ID" value="OGD91305.1"/>
    <property type="molecule type" value="Genomic_DNA"/>
</dbReference>
<name>A0A1F5GHH6_9BACT</name>
<gene>
    <name evidence="1" type="ORF">A3D07_01430</name>
</gene>
<evidence type="ECO:0000313" key="1">
    <source>
        <dbReference type="EMBL" id="OGD91305.1"/>
    </source>
</evidence>
<dbReference type="InterPro" id="IPR008482">
    <property type="entry name" value="DUF763"/>
</dbReference>
<dbReference type="STRING" id="1797716.A3D07_01430"/>
<proteinExistence type="predicted"/>
<evidence type="ECO:0000313" key="2">
    <source>
        <dbReference type="Proteomes" id="UP000177124"/>
    </source>
</evidence>
<accession>A0A1F5GHH6</accession>
<protein>
    <recommendedName>
        <fullName evidence="3">DUF763 domain-containing protein</fullName>
    </recommendedName>
</protein>
<reference evidence="1 2" key="1">
    <citation type="journal article" date="2016" name="Nat. Commun.">
        <title>Thousands of microbial genomes shed light on interconnected biogeochemical processes in an aquifer system.</title>
        <authorList>
            <person name="Anantharaman K."/>
            <person name="Brown C.T."/>
            <person name="Hug L.A."/>
            <person name="Sharon I."/>
            <person name="Castelle C.J."/>
            <person name="Probst A.J."/>
            <person name="Thomas B.C."/>
            <person name="Singh A."/>
            <person name="Wilkins M.J."/>
            <person name="Karaoz U."/>
            <person name="Brodie E.L."/>
            <person name="Williams K.H."/>
            <person name="Hubbard S.S."/>
            <person name="Banfield J.F."/>
        </authorList>
    </citation>
    <scope>NUCLEOTIDE SEQUENCE [LARGE SCALE GENOMIC DNA]</scope>
</reference>
<dbReference type="PANTHER" id="PTHR38597:SF1">
    <property type="entry name" value="BLL3834 PROTEIN"/>
    <property type="match status" value="1"/>
</dbReference>
<sequence length="393" mass="44259">MQRGIATFTLDYGKCPRWLFEKMVGLGREMTQVLVCEYGPEEFIKRIADPVWFQSLGTVLAFDWNASGLTTILTAALKEAIRGQEKDLGIIICGGKGKTSRKTPDEISNWGQRLGLPEVSVKNLVYNSRMSAKVDSSLVQDGFQIYHHAFFFSINRRPSTDSGPTAWTVVQQGMNSKNVTARRYHWHSANIADLVCEPHSGIVTQVRQNSVLNLTSKKSTKTRKVSTDLVSSSFNTVMRDIEILRKHSSNLSRMISMRKGEEMLTLLELADTEFSYHQVVLEDFSKSKYLEKILRKVTEEKPKNYEEFLATEGVGPKTVRALSLVSEVIYGAKPSYEDPARYSFAHGGKDATPYPVDRVTYDETINILSDAVRKSKINPVEKDKALSRLIKQG</sequence>
<dbReference type="AlphaFoldDB" id="A0A1F5GHH6"/>
<evidence type="ECO:0008006" key="3">
    <source>
        <dbReference type="Google" id="ProtNLM"/>
    </source>
</evidence>